<evidence type="ECO:0000313" key="2">
    <source>
        <dbReference type="Proteomes" id="UP000579605"/>
    </source>
</evidence>
<reference evidence="1 2" key="1">
    <citation type="submission" date="2020-07" db="EMBL/GenBank/DDBJ databases">
        <title>Sequencing the genomes of 1000 actinobacteria strains.</title>
        <authorList>
            <person name="Klenk H.-P."/>
        </authorList>
    </citation>
    <scope>NUCLEOTIDE SEQUENCE [LARGE SCALE GENOMIC DNA]</scope>
    <source>
        <strain evidence="1 2">DSM 18448</strain>
    </source>
</reference>
<dbReference type="AlphaFoldDB" id="A0A852ZTW6"/>
<dbReference type="EMBL" id="JACBZH010000001">
    <property type="protein sequence ID" value="NYH92440.1"/>
    <property type="molecule type" value="Genomic_DNA"/>
</dbReference>
<keyword evidence="2" id="KW-1185">Reference proteome</keyword>
<proteinExistence type="predicted"/>
<protein>
    <submittedName>
        <fullName evidence="1">Uncharacterized protein</fullName>
    </submittedName>
</protein>
<name>A0A852ZTW6_9ACTN</name>
<comment type="caution">
    <text evidence="1">The sequence shown here is derived from an EMBL/GenBank/DDBJ whole genome shotgun (WGS) entry which is preliminary data.</text>
</comment>
<sequence>MGPEPGPPDAEESLADILASHWEPVLPPEPADTIVIASHGPNWITVLSAGDPPNLKRRT</sequence>
<organism evidence="1 2">
    <name type="scientific">Actinopolymorpha rutila</name>
    <dbReference type="NCBI Taxonomy" id="446787"/>
    <lineage>
        <taxon>Bacteria</taxon>
        <taxon>Bacillati</taxon>
        <taxon>Actinomycetota</taxon>
        <taxon>Actinomycetes</taxon>
        <taxon>Propionibacteriales</taxon>
        <taxon>Actinopolymorphaceae</taxon>
        <taxon>Actinopolymorpha</taxon>
    </lineage>
</organism>
<gene>
    <name evidence="1" type="ORF">F4554_005078</name>
</gene>
<dbReference type="Proteomes" id="UP000579605">
    <property type="component" value="Unassembled WGS sequence"/>
</dbReference>
<accession>A0A852ZTW6</accession>
<evidence type="ECO:0000313" key="1">
    <source>
        <dbReference type="EMBL" id="NYH92440.1"/>
    </source>
</evidence>